<evidence type="ECO:0000256" key="3">
    <source>
        <dbReference type="SAM" id="SignalP"/>
    </source>
</evidence>
<evidence type="ECO:0000256" key="2">
    <source>
        <dbReference type="ARBA" id="ARBA00023276"/>
    </source>
</evidence>
<protein>
    <recommendedName>
        <fullName evidence="4">Photosynthesis system II assembly factor Ycf48/Hcf136-like domain-containing protein</fullName>
    </recommendedName>
</protein>
<feature type="chain" id="PRO_5004601213" description="Photosynthesis system II assembly factor Ycf48/Hcf136-like domain-containing protein" evidence="3">
    <location>
        <begin position="34"/>
        <end position="374"/>
    </location>
</feature>
<dbReference type="PANTHER" id="PTHR47199">
    <property type="entry name" value="PHOTOSYSTEM II STABILITY/ASSEMBLY FACTOR HCF136, CHLOROPLASTIC"/>
    <property type="match status" value="1"/>
</dbReference>
<evidence type="ECO:0000313" key="5">
    <source>
        <dbReference type="EMBL" id="BAN84081.1"/>
    </source>
</evidence>
<reference evidence="5" key="2">
    <citation type="journal article" date="2013" name="Appl. Environ. Microbiol.">
        <title>Characterization of CpdC, a large-ring lactone-hydrolyzing enzyme from Pseudomonas sp. strain HI-70, and its use as a fusion tag facilitating overproduction of proteins in Escherichia coli.</title>
        <authorList>
            <person name="Xu Y."/>
            <person name="Grosse S."/>
            <person name="Iwaki H."/>
            <person name="Hasegawa Y."/>
            <person name="Lau P.C.K."/>
        </authorList>
    </citation>
    <scope>NUCLEOTIDE SEQUENCE</scope>
    <source>
        <strain evidence="5">HI-70</strain>
    </source>
</reference>
<proteinExistence type="predicted"/>
<accession>T2HVX0</accession>
<dbReference type="InterPro" id="IPR015943">
    <property type="entry name" value="WD40/YVTN_repeat-like_dom_sf"/>
</dbReference>
<dbReference type="SUPFAM" id="SSF110296">
    <property type="entry name" value="Oligoxyloglucan reducing end-specific cellobiohydrolase"/>
    <property type="match status" value="1"/>
</dbReference>
<feature type="domain" description="Photosynthesis system II assembly factor Ycf48/Hcf136-like" evidence="4">
    <location>
        <begin position="83"/>
        <end position="129"/>
    </location>
</feature>
<organism evidence="5">
    <name type="scientific">Pseudomonas sp. HI-70</name>
    <dbReference type="NCBI Taxonomy" id="341693"/>
    <lineage>
        <taxon>Bacteria</taxon>
        <taxon>Pseudomonadati</taxon>
        <taxon>Pseudomonadota</taxon>
        <taxon>Gammaproteobacteria</taxon>
        <taxon>Pseudomonadales</taxon>
        <taxon>Pseudomonadaceae</taxon>
        <taxon>Pseudomonas</taxon>
    </lineage>
</organism>
<evidence type="ECO:0000259" key="4">
    <source>
        <dbReference type="Pfam" id="PF14870"/>
    </source>
</evidence>
<sequence>MTYSIFALCRHRPALLWAALTVMAASGVPHAWADAVFKDPLDVPAISQKRLTQKPLMAVASLGQSLVAVGMRGLIIRSDDQGLSWTQARVPVQSDLLAVQFASEQQGWAVGHDGVVLHSADGGRTWAKQLDGRQAAQTLSDYYQKRIDAGERGLQSYVEHLAMNFQAGPSLPFLGVWFDDAENGYAVGAFGTLISSTVDGGKSWQPALERIDNPDALHLNAITRIGAHLYIAAERGHVFRLNPQTQRFEALDTGYAGGLFGLDGNARQLLVYGLGGKAFISTDQGQSWQAVANTSGASLTGSTYLPEQGRFVLVSSAGQILSLESGSASLQPFLPPMRTLLTDVVDGGRGELITTGLSGSKATLLNQSAVSERK</sequence>
<dbReference type="GO" id="GO:0009523">
    <property type="term" value="C:photosystem II"/>
    <property type="evidence" value="ECO:0007669"/>
    <property type="project" value="UniProtKB-KW"/>
</dbReference>
<dbReference type="AlphaFoldDB" id="T2HVX0"/>
<evidence type="ECO:0000256" key="1">
    <source>
        <dbReference type="ARBA" id="ARBA00022531"/>
    </source>
</evidence>
<dbReference type="Gene3D" id="2.130.10.10">
    <property type="entry name" value="YVTN repeat-like/Quinoprotein amine dehydrogenase"/>
    <property type="match status" value="2"/>
</dbReference>
<dbReference type="Pfam" id="PF14870">
    <property type="entry name" value="PSII_BNR"/>
    <property type="match status" value="2"/>
</dbReference>
<name>T2HVX0_9PSED</name>
<keyword evidence="3" id="KW-0732">Signal</keyword>
<dbReference type="InterPro" id="IPR028203">
    <property type="entry name" value="PSII_CF48-like_dom"/>
</dbReference>
<keyword evidence="2" id="KW-0604">Photosystem II</keyword>
<dbReference type="PANTHER" id="PTHR47199:SF2">
    <property type="entry name" value="PHOTOSYSTEM II STABILITY_ASSEMBLY FACTOR HCF136, CHLOROPLASTIC"/>
    <property type="match status" value="1"/>
</dbReference>
<dbReference type="GO" id="GO:0015979">
    <property type="term" value="P:photosynthesis"/>
    <property type="evidence" value="ECO:0007669"/>
    <property type="project" value="UniProtKB-KW"/>
</dbReference>
<reference evidence="5" key="1">
    <citation type="journal article" date="2006" name="Appl. Environ. Microbiol.">
        <title>Pseudomonad cyclopentadecanone monooxygenase displaying an uncommon spectrum of Baeyer-Villiger oxidations of cyclic ketones.</title>
        <authorList>
            <person name="Iwaki H."/>
            <person name="Wang S."/>
            <person name="Gross S."/>
            <person name="Bergeron H."/>
            <person name="Nagahashi A."/>
            <person name="Lertvorachon J."/>
            <person name="Yang J."/>
            <person name="Konishi Y."/>
            <person name="Hasegawa Y."/>
            <person name="Lau P."/>
        </authorList>
    </citation>
    <scope>NUCLEOTIDE SEQUENCE</scope>
    <source>
        <strain evidence="5">HI-70</strain>
    </source>
</reference>
<feature type="domain" description="Photosynthesis system II assembly factor Ycf48/Hcf136-like" evidence="4">
    <location>
        <begin position="173"/>
        <end position="322"/>
    </location>
</feature>
<dbReference type="EMBL" id="AB823648">
    <property type="protein sequence ID" value="BAN84081.1"/>
    <property type="molecule type" value="Genomic_DNA"/>
</dbReference>
<keyword evidence="1" id="KW-0602">Photosynthesis</keyword>
<feature type="signal peptide" evidence="3">
    <location>
        <begin position="1"/>
        <end position="33"/>
    </location>
</feature>